<dbReference type="HOGENOM" id="CLU_3234132_0_0_7"/>
<dbReference type="AlphaFoldDB" id="Q74E70"/>
<dbReference type="PATRIC" id="fig|243231.5.peg.1090"/>
<evidence type="ECO:0000313" key="1">
    <source>
        <dbReference type="EMBL" id="AAR34420.1"/>
    </source>
</evidence>
<sequence>MSRFNLPIPGLGELDRQIAKIRELRDALQRLNTPAAGAVGAASGEA</sequence>
<dbReference type="EnsemblBacteria" id="AAR34420">
    <property type="protein sequence ID" value="AAR34420"/>
    <property type="gene ID" value="GSU1094"/>
</dbReference>
<gene>
    <name evidence="1" type="ordered locus">GSU1094</name>
</gene>
<dbReference type="InParanoid" id="Q74E70"/>
<reference evidence="1 2" key="1">
    <citation type="journal article" date="2003" name="Science">
        <title>Genome of Geobacter sulfurreducens: metal reduction in subsurface environments.</title>
        <authorList>
            <person name="Methe B.A."/>
            <person name="Nelson K.E."/>
            <person name="Eisen J.A."/>
            <person name="Paulsen I.T."/>
            <person name="Nelson W."/>
            <person name="Heidelberg J.F."/>
            <person name="Wu D."/>
            <person name="Wu M."/>
            <person name="Ward N."/>
            <person name="Beanan M.J."/>
            <person name="Dodson R.J."/>
            <person name="Madupu R."/>
            <person name="Brinkac L.M."/>
            <person name="Daugherty S.C."/>
            <person name="DeBoy R.T."/>
            <person name="Durkin A.S."/>
            <person name="Gwinn M."/>
            <person name="Kolonay J.F."/>
            <person name="Sullivan S.A."/>
            <person name="Haft D.H."/>
            <person name="Selengut J."/>
            <person name="Davidsen T.M."/>
            <person name="Zafar N."/>
            <person name="White O."/>
            <person name="Tran B."/>
            <person name="Romero C."/>
            <person name="Forberger H.A."/>
            <person name="Weidman J."/>
            <person name="Khouri H."/>
            <person name="Feldblyum T.V."/>
            <person name="Utterback T.R."/>
            <person name="Van Aken S.E."/>
            <person name="Lovley D.R."/>
            <person name="Fraser C.M."/>
        </authorList>
    </citation>
    <scope>NUCLEOTIDE SEQUENCE [LARGE SCALE GENOMIC DNA]</scope>
    <source>
        <strain evidence="2">ATCC 51573 / DSM 12127 / PCA</strain>
    </source>
</reference>
<reference evidence="1 2" key="2">
    <citation type="journal article" date="2012" name="BMC Genomics">
        <title>Comparative genomic analysis of Geobacter sulfurreducens KN400, a strain with enhanced capacity for extracellular electron transfer and electricity production.</title>
        <authorList>
            <person name="Butler J.E."/>
            <person name="Young N.D."/>
            <person name="Aklujkar M."/>
            <person name="Lovley D.R."/>
        </authorList>
    </citation>
    <scope>NUCLEOTIDE SEQUENCE [LARGE SCALE GENOMIC DNA]</scope>
    <source>
        <strain evidence="2">ATCC 51573 / DSM 12127 / PCA</strain>
    </source>
</reference>
<protein>
    <submittedName>
        <fullName evidence="1">Uncharacterized protein</fullName>
    </submittedName>
</protein>
<dbReference type="Proteomes" id="UP000000577">
    <property type="component" value="Chromosome"/>
</dbReference>
<keyword evidence="2" id="KW-1185">Reference proteome</keyword>
<accession>Q74E70</accession>
<dbReference type="STRING" id="243231.GSU1094"/>
<organism evidence="1 2">
    <name type="scientific">Geobacter sulfurreducens (strain ATCC 51573 / DSM 12127 / PCA)</name>
    <dbReference type="NCBI Taxonomy" id="243231"/>
    <lineage>
        <taxon>Bacteria</taxon>
        <taxon>Pseudomonadati</taxon>
        <taxon>Thermodesulfobacteriota</taxon>
        <taxon>Desulfuromonadia</taxon>
        <taxon>Geobacterales</taxon>
        <taxon>Geobacteraceae</taxon>
        <taxon>Geobacter</taxon>
    </lineage>
</organism>
<name>Q74E70_GEOSL</name>
<dbReference type="KEGG" id="gsu:GSU1094"/>
<dbReference type="OrthoDB" id="9898114at2"/>
<dbReference type="EMBL" id="AE017180">
    <property type="protein sequence ID" value="AAR34420.1"/>
    <property type="molecule type" value="Genomic_DNA"/>
</dbReference>
<evidence type="ECO:0000313" key="2">
    <source>
        <dbReference type="Proteomes" id="UP000000577"/>
    </source>
</evidence>
<proteinExistence type="predicted"/>
<dbReference type="RefSeq" id="WP_010941755.1">
    <property type="nucleotide sequence ID" value="NC_002939.5"/>
</dbReference>